<feature type="domain" description="Arc-like DNA binding" evidence="1">
    <location>
        <begin position="6"/>
        <end position="47"/>
    </location>
</feature>
<keyword evidence="2" id="KW-0238">DNA-binding</keyword>
<accession>A0ABV7R5I0</accession>
<name>A0ABV7R5I0_9RHOB</name>
<evidence type="ECO:0000313" key="2">
    <source>
        <dbReference type="EMBL" id="MFC3528637.1"/>
    </source>
</evidence>
<organism evidence="2 3">
    <name type="scientific">Paracoccus mangrovi</name>
    <dbReference type="NCBI Taxonomy" id="1715645"/>
    <lineage>
        <taxon>Bacteria</taxon>
        <taxon>Pseudomonadati</taxon>
        <taxon>Pseudomonadota</taxon>
        <taxon>Alphaproteobacteria</taxon>
        <taxon>Rhodobacterales</taxon>
        <taxon>Paracoccaceae</taxon>
        <taxon>Paracoccus</taxon>
    </lineage>
</organism>
<dbReference type="InterPro" id="IPR005569">
    <property type="entry name" value="Arc_DNA-bd_dom"/>
</dbReference>
<evidence type="ECO:0000313" key="3">
    <source>
        <dbReference type="Proteomes" id="UP001595721"/>
    </source>
</evidence>
<dbReference type="GO" id="GO:0003677">
    <property type="term" value="F:DNA binding"/>
    <property type="evidence" value="ECO:0007669"/>
    <property type="project" value="UniProtKB-KW"/>
</dbReference>
<dbReference type="Proteomes" id="UP001595721">
    <property type="component" value="Unassembled WGS sequence"/>
</dbReference>
<dbReference type="Pfam" id="PF03869">
    <property type="entry name" value="Arc"/>
    <property type="match status" value="1"/>
</dbReference>
<comment type="caution">
    <text evidence="2">The sequence shown here is derived from an EMBL/GenBank/DDBJ whole genome shotgun (WGS) entry which is preliminary data.</text>
</comment>
<evidence type="ECO:0000259" key="1">
    <source>
        <dbReference type="Pfam" id="PF03869"/>
    </source>
</evidence>
<dbReference type="Gene3D" id="1.10.1220.10">
    <property type="entry name" value="Met repressor-like"/>
    <property type="match status" value="1"/>
</dbReference>
<dbReference type="RefSeq" id="WP_374425528.1">
    <property type="nucleotide sequence ID" value="NZ_JBHRXJ010000007.1"/>
</dbReference>
<keyword evidence="3" id="KW-1185">Reference proteome</keyword>
<gene>
    <name evidence="2" type="ORF">ACFOMH_10655</name>
</gene>
<dbReference type="EMBL" id="JBHRXJ010000007">
    <property type="protein sequence ID" value="MFC3528637.1"/>
    <property type="molecule type" value="Genomic_DNA"/>
</dbReference>
<proteinExistence type="predicted"/>
<dbReference type="InterPro" id="IPR010985">
    <property type="entry name" value="Ribbon_hlx_hlx"/>
</dbReference>
<dbReference type="SUPFAM" id="SSF47598">
    <property type="entry name" value="Ribbon-helix-helix"/>
    <property type="match status" value="1"/>
</dbReference>
<sequence>MTDAPSRKQDQFIVRLPDGMRDRIKYAAEANGRSMNAEIVAALYDWFPDPTAEEYLAWLHRELIFQKELLNNPKAKEELRKAVENRIAEIRQDIIDVIDGKSSPATFQERIAAMSDHHAVKR</sequence>
<protein>
    <submittedName>
        <fullName evidence="2">Arc family DNA-binding protein</fullName>
    </submittedName>
</protein>
<dbReference type="InterPro" id="IPR013321">
    <property type="entry name" value="Arc_rbn_hlx_hlx"/>
</dbReference>
<reference evidence="3" key="1">
    <citation type="journal article" date="2019" name="Int. J. Syst. Evol. Microbiol.">
        <title>The Global Catalogue of Microorganisms (GCM) 10K type strain sequencing project: providing services to taxonomists for standard genome sequencing and annotation.</title>
        <authorList>
            <consortium name="The Broad Institute Genomics Platform"/>
            <consortium name="The Broad Institute Genome Sequencing Center for Infectious Disease"/>
            <person name="Wu L."/>
            <person name="Ma J."/>
        </authorList>
    </citation>
    <scope>NUCLEOTIDE SEQUENCE [LARGE SCALE GENOMIC DNA]</scope>
    <source>
        <strain evidence="3">KCTC 42899</strain>
    </source>
</reference>